<organism evidence="1">
    <name type="scientific">marine sediment metagenome</name>
    <dbReference type="NCBI Taxonomy" id="412755"/>
    <lineage>
        <taxon>unclassified sequences</taxon>
        <taxon>metagenomes</taxon>
        <taxon>ecological metagenomes</taxon>
    </lineage>
</organism>
<comment type="caution">
    <text evidence="1">The sequence shown here is derived from an EMBL/GenBank/DDBJ whole genome shotgun (WGS) entry which is preliminary data.</text>
</comment>
<sequence>MTEEEKVSQLECEDCGAEWEVNDLEQPLPHPPPLSDDEIRAFLAAGPFACPLCGSKRAELRGDK</sequence>
<dbReference type="EMBL" id="LAZR01006916">
    <property type="protein sequence ID" value="KKM88770.1"/>
    <property type="molecule type" value="Genomic_DNA"/>
</dbReference>
<reference evidence="1" key="1">
    <citation type="journal article" date="2015" name="Nature">
        <title>Complex archaea that bridge the gap between prokaryotes and eukaryotes.</title>
        <authorList>
            <person name="Spang A."/>
            <person name="Saw J.H."/>
            <person name="Jorgensen S.L."/>
            <person name="Zaremba-Niedzwiedzka K."/>
            <person name="Martijn J."/>
            <person name="Lind A.E."/>
            <person name="van Eijk R."/>
            <person name="Schleper C."/>
            <person name="Guy L."/>
            <person name="Ettema T.J."/>
        </authorList>
    </citation>
    <scope>NUCLEOTIDE SEQUENCE</scope>
</reference>
<name>A0A0F9NIZ3_9ZZZZ</name>
<protein>
    <submittedName>
        <fullName evidence="1">Uncharacterized protein</fullName>
    </submittedName>
</protein>
<evidence type="ECO:0000313" key="1">
    <source>
        <dbReference type="EMBL" id="KKM88770.1"/>
    </source>
</evidence>
<proteinExistence type="predicted"/>
<dbReference type="AlphaFoldDB" id="A0A0F9NIZ3"/>
<gene>
    <name evidence="1" type="ORF">LCGC14_1255450</name>
</gene>
<accession>A0A0F9NIZ3</accession>